<protein>
    <submittedName>
        <fullName evidence="1">Uncharacterized protein</fullName>
    </submittedName>
</protein>
<name>A0A8S9URU6_PHYIN</name>
<evidence type="ECO:0000313" key="1">
    <source>
        <dbReference type="EMBL" id="KAF4143491.1"/>
    </source>
</evidence>
<comment type="caution">
    <text evidence="1">The sequence shown here is derived from an EMBL/GenBank/DDBJ whole genome shotgun (WGS) entry which is preliminary data.</text>
</comment>
<evidence type="ECO:0000313" key="2">
    <source>
        <dbReference type="Proteomes" id="UP000704712"/>
    </source>
</evidence>
<dbReference type="EMBL" id="JAACNO010001006">
    <property type="protein sequence ID" value="KAF4143491.1"/>
    <property type="molecule type" value="Genomic_DNA"/>
</dbReference>
<dbReference type="AlphaFoldDB" id="A0A8S9URU6"/>
<organism evidence="1 2">
    <name type="scientific">Phytophthora infestans</name>
    <name type="common">Potato late blight agent</name>
    <name type="synonym">Botrytis infestans</name>
    <dbReference type="NCBI Taxonomy" id="4787"/>
    <lineage>
        <taxon>Eukaryota</taxon>
        <taxon>Sar</taxon>
        <taxon>Stramenopiles</taxon>
        <taxon>Oomycota</taxon>
        <taxon>Peronosporomycetes</taxon>
        <taxon>Peronosporales</taxon>
        <taxon>Peronosporaceae</taxon>
        <taxon>Phytophthora</taxon>
    </lineage>
</organism>
<dbReference type="Proteomes" id="UP000704712">
    <property type="component" value="Unassembled WGS sequence"/>
</dbReference>
<gene>
    <name evidence="1" type="ORF">GN958_ATG07224</name>
</gene>
<proteinExistence type="predicted"/>
<sequence length="637" mass="71518">MHQSFAFLEPWCAVLRGRLSTESRSSENIRLLREALELLSLVATVDIEACKSLLLERCGLKVDDQFDENYIPRFIFRFDANHLRYSAMLPSATLRQFFLTKTEDQTSDFQEAISALLRLHNRRQEIIKISYTVEFTDLWHLGQSVLSAHWSELLATLNDIKKHNTQRVLDRYFTYEQESVQLCLGTIPVSRELPIASLAMLKIPDLTISELQLAMQQELPIRFFRPGEMHKQLLAQYHCSKLFNAIYCGQGPIIQSLVIPMFAVDDQVFSGLCTSLVDALRVHELTINGAFQSLTPTQRTWRWQLLTYALFSDASRSSIKELNLIGVQLSQHDVDAIAQVLATNLPEPDQHSEDNNVEFVYVPKGANVTIIQSITSPNSVATLETFDDLVLRLLQNDEKHGRLNVLVPGRGNGVLSSDGVYKVLHQTSNSVEITSLSLSIDSNAEQEMAVLLRFLQRVGASLEKLSIQTGIATAIDVQAVIKACLRLDQLFLDNVQLDLEVLMLEVEKGSANIQSLGLAYYNAPVSVITGFAKKLGDPSSALANSIRELHLSADNDVSPMTEASVQTFLNVLKINDKLELHEMRVLPEIADRYAAAFRRHRETLSVEKEKLPLPCRLAFLSVVRGRSTPVNDTLSSE</sequence>
<accession>A0A8S9URU6</accession>
<reference evidence="1" key="1">
    <citation type="submission" date="2020-03" db="EMBL/GenBank/DDBJ databases">
        <title>Hybrid Assembly of Korean Phytophthora infestans isolates.</title>
        <authorList>
            <person name="Prokchorchik M."/>
            <person name="Lee Y."/>
            <person name="Seo J."/>
            <person name="Cho J.-H."/>
            <person name="Park Y.-E."/>
            <person name="Jang D.-C."/>
            <person name="Im J.-S."/>
            <person name="Choi J.-G."/>
            <person name="Park H.-J."/>
            <person name="Lee G.-B."/>
            <person name="Lee Y.-G."/>
            <person name="Hong S.-Y."/>
            <person name="Cho K."/>
            <person name="Sohn K.H."/>
        </authorList>
    </citation>
    <scope>NUCLEOTIDE SEQUENCE</scope>
    <source>
        <strain evidence="1">KR_2_A2</strain>
    </source>
</reference>